<sequence>MSATTSSPFASVIEKHIPNLKTYEELYKHFHRNPEISTIEHDTSARIATELKTLNEKHGSPIEIKTNIGKTGLIGIHRNGPGPTILLRADIDGLPIQEKTGLDYASTKTQLDTHLDNVEKPTMHACGHDFHITCLLASIETLLGCTDSWSGTLIYLFQPAEERGCGARMMIDDGLYDLSRHGCPEPDLCLGQHVFPFRAGTVHTRAGSTMSAADSYRITIHGRGGHGSMPHYCVDPVVIASHVVVRLQTLVSREVPPDETAVVTVGSLKAGDTVNVIADVAILQVNIRSISQTWRRVLLDGLKRIVNAECEAGRSPKPAEFEKLNEFPLCYNDEEVTKKVQKTFDSHFGSEHMPDMKPVLGSEDFPLLGSSIGKPYMFWFWGGVDPEEWDRRVKEETLNELPVNHSPFFAPCINPTLRTGVEAMVVGALGFVQKDTN</sequence>
<proteinExistence type="predicted"/>
<evidence type="ECO:0000313" key="2">
    <source>
        <dbReference type="Proteomes" id="UP001172386"/>
    </source>
</evidence>
<evidence type="ECO:0000313" key="1">
    <source>
        <dbReference type="EMBL" id="KAJ9661918.1"/>
    </source>
</evidence>
<reference evidence="1" key="1">
    <citation type="submission" date="2022-10" db="EMBL/GenBank/DDBJ databases">
        <title>Culturing micro-colonial fungi from biological soil crusts in the Mojave desert and describing Neophaeococcomyces mojavensis, and introducing the new genera and species Taxawa tesnikishii.</title>
        <authorList>
            <person name="Kurbessoian T."/>
            <person name="Stajich J.E."/>
        </authorList>
    </citation>
    <scope>NUCLEOTIDE SEQUENCE</scope>
    <source>
        <strain evidence="1">JES_112</strain>
    </source>
</reference>
<protein>
    <submittedName>
        <fullName evidence="1">Uncharacterized protein</fullName>
    </submittedName>
</protein>
<comment type="caution">
    <text evidence="1">The sequence shown here is derived from an EMBL/GenBank/DDBJ whole genome shotgun (WGS) entry which is preliminary data.</text>
</comment>
<gene>
    <name evidence="1" type="ORF">H2198_001670</name>
</gene>
<keyword evidence="2" id="KW-1185">Reference proteome</keyword>
<organism evidence="1 2">
    <name type="scientific">Neophaeococcomyces mojaviensis</name>
    <dbReference type="NCBI Taxonomy" id="3383035"/>
    <lineage>
        <taxon>Eukaryota</taxon>
        <taxon>Fungi</taxon>
        <taxon>Dikarya</taxon>
        <taxon>Ascomycota</taxon>
        <taxon>Pezizomycotina</taxon>
        <taxon>Eurotiomycetes</taxon>
        <taxon>Chaetothyriomycetidae</taxon>
        <taxon>Chaetothyriales</taxon>
        <taxon>Chaetothyriales incertae sedis</taxon>
        <taxon>Neophaeococcomyces</taxon>
    </lineage>
</organism>
<dbReference type="Proteomes" id="UP001172386">
    <property type="component" value="Unassembled WGS sequence"/>
</dbReference>
<name>A0ACC3AGB9_9EURO</name>
<accession>A0ACC3AGB9</accession>
<dbReference type="EMBL" id="JAPDRQ010000019">
    <property type="protein sequence ID" value="KAJ9661918.1"/>
    <property type="molecule type" value="Genomic_DNA"/>
</dbReference>